<dbReference type="EMBL" id="GGEC01059838">
    <property type="protein sequence ID" value="MBX40322.1"/>
    <property type="molecule type" value="Transcribed_RNA"/>
</dbReference>
<reference evidence="1" key="1">
    <citation type="submission" date="2018-02" db="EMBL/GenBank/DDBJ databases">
        <title>Rhizophora mucronata_Transcriptome.</title>
        <authorList>
            <person name="Meera S.P."/>
            <person name="Sreeshan A."/>
            <person name="Augustine A."/>
        </authorList>
    </citation>
    <scope>NUCLEOTIDE SEQUENCE</scope>
    <source>
        <tissue evidence="1">Leaf</tissue>
    </source>
</reference>
<organism evidence="1">
    <name type="scientific">Rhizophora mucronata</name>
    <name type="common">Asiatic mangrove</name>
    <dbReference type="NCBI Taxonomy" id="61149"/>
    <lineage>
        <taxon>Eukaryota</taxon>
        <taxon>Viridiplantae</taxon>
        <taxon>Streptophyta</taxon>
        <taxon>Embryophyta</taxon>
        <taxon>Tracheophyta</taxon>
        <taxon>Spermatophyta</taxon>
        <taxon>Magnoliopsida</taxon>
        <taxon>eudicotyledons</taxon>
        <taxon>Gunneridae</taxon>
        <taxon>Pentapetalae</taxon>
        <taxon>rosids</taxon>
        <taxon>fabids</taxon>
        <taxon>Malpighiales</taxon>
        <taxon>Rhizophoraceae</taxon>
        <taxon>Rhizophora</taxon>
    </lineage>
</organism>
<dbReference type="AlphaFoldDB" id="A0A2P2NCY1"/>
<proteinExistence type="predicted"/>
<evidence type="ECO:0000313" key="1">
    <source>
        <dbReference type="EMBL" id="MBX40322.1"/>
    </source>
</evidence>
<sequence length="35" mass="4100">MRYKGVLCIIICYNTSTCSVKSSIDWTFQYHVIIL</sequence>
<accession>A0A2P2NCY1</accession>
<name>A0A2P2NCY1_RHIMU</name>
<protein>
    <submittedName>
        <fullName evidence="1">Uncharacterized protein</fullName>
    </submittedName>
</protein>